<proteinExistence type="predicted"/>
<gene>
    <name evidence="1" type="ORF">EDC18_102327</name>
</gene>
<dbReference type="EMBL" id="SMAL01000002">
    <property type="protein sequence ID" value="TCT16310.1"/>
    <property type="molecule type" value="Genomic_DNA"/>
</dbReference>
<sequence>MEIFFCENNVSKGLESVVQKIEENTTDVEVVVEPCLGHCTDCEETFFATVDVEIIYGDTPNELYEKIMSYYNESIDELEY</sequence>
<dbReference type="AlphaFoldDB" id="A0A4R3MP21"/>
<comment type="caution">
    <text evidence="1">The sequence shown here is derived from an EMBL/GenBank/DDBJ whole genome shotgun (WGS) entry which is preliminary data.</text>
</comment>
<dbReference type="InterPro" id="IPR009910">
    <property type="entry name" value="DUF1450"/>
</dbReference>
<accession>A0A4R3MP21</accession>
<organism evidence="1 2">
    <name type="scientific">Natranaerovirga pectinivora</name>
    <dbReference type="NCBI Taxonomy" id="682400"/>
    <lineage>
        <taxon>Bacteria</taxon>
        <taxon>Bacillati</taxon>
        <taxon>Bacillota</taxon>
        <taxon>Clostridia</taxon>
        <taxon>Lachnospirales</taxon>
        <taxon>Natranaerovirgaceae</taxon>
        <taxon>Natranaerovirga</taxon>
    </lineage>
</organism>
<evidence type="ECO:0000313" key="1">
    <source>
        <dbReference type="EMBL" id="TCT16310.1"/>
    </source>
</evidence>
<keyword evidence="2" id="KW-1185">Reference proteome</keyword>
<reference evidence="1 2" key="1">
    <citation type="submission" date="2019-03" db="EMBL/GenBank/DDBJ databases">
        <title>Genomic Encyclopedia of Type Strains, Phase IV (KMG-IV): sequencing the most valuable type-strain genomes for metagenomic binning, comparative biology and taxonomic classification.</title>
        <authorList>
            <person name="Goeker M."/>
        </authorList>
    </citation>
    <scope>NUCLEOTIDE SEQUENCE [LARGE SCALE GENOMIC DNA]</scope>
    <source>
        <strain evidence="1 2">DSM 24629</strain>
    </source>
</reference>
<dbReference type="Pfam" id="PF07293">
    <property type="entry name" value="DUF1450"/>
    <property type="match status" value="1"/>
</dbReference>
<dbReference type="RefSeq" id="WP_243115053.1">
    <property type="nucleotide sequence ID" value="NZ_SMAL01000002.1"/>
</dbReference>
<protein>
    <submittedName>
        <fullName evidence="1">Uncharacterized protein YuzB (UPF0349 family)</fullName>
    </submittedName>
</protein>
<dbReference type="Proteomes" id="UP000294902">
    <property type="component" value="Unassembled WGS sequence"/>
</dbReference>
<name>A0A4R3MP21_9FIRM</name>
<evidence type="ECO:0000313" key="2">
    <source>
        <dbReference type="Proteomes" id="UP000294902"/>
    </source>
</evidence>